<dbReference type="EMBL" id="AZHF01000001">
    <property type="protein sequence ID" value="OAA80674.1"/>
    <property type="molecule type" value="Genomic_DNA"/>
</dbReference>
<gene>
    <name evidence="2" type="ORF">LEL_00219</name>
</gene>
<proteinExistence type="predicted"/>
<evidence type="ECO:0000313" key="2">
    <source>
        <dbReference type="EMBL" id="OAA80674.1"/>
    </source>
</evidence>
<feature type="compositionally biased region" description="Acidic residues" evidence="1">
    <location>
        <begin position="293"/>
        <end position="302"/>
    </location>
</feature>
<protein>
    <submittedName>
        <fullName evidence="2">Uncharacterized protein</fullName>
    </submittedName>
</protein>
<dbReference type="Proteomes" id="UP000076881">
    <property type="component" value="Unassembled WGS sequence"/>
</dbReference>
<sequence length="463" mass="50406">MDDATFYTLMACAASGQPIGLMNMPTTSPYQALLQLPLQQHQLQLLMQQLQKEPQFQQQQQPPQLPQHQEQPQLHYQQQQQQQHYQQQQHQLPLPQLPPNGFSPDDFVPQGPPPSSVPVPAPAPAAAPAAQAHGSRSRSRGSGSKQPFRTNAQYDAEITRLRVEGTSLPPTHPNRRDVLVQLANRITALQKERKKANEAREMQRLRDEDAARRSRRAARRTATAGGEPAPAPAEPAAGPAPVEPAFPTPVPAPAPAEQFYLTPPSSGRELSPHSASPEEQEEQQPGPVAEVPDVVEDGDFSFDSSFDLDFDFDQFLEVPGYAFSEPEEAVAAAAEAAAEAVASVAAGPEPSFPPPEALAEHGSVTEDPYSNYLYEDDSLFMPAPEPASYTQPLFVLPERTLLPPHQPAERDSPLGGPMFTDDLDLPMPDPAEDGPMAGPSIEDRVINDLGGYLNSHENDADQD</sequence>
<dbReference type="AlphaFoldDB" id="A0A168JNS7"/>
<feature type="compositionally biased region" description="Basic and acidic residues" evidence="1">
    <location>
        <begin position="195"/>
        <end position="212"/>
    </location>
</feature>
<feature type="compositionally biased region" description="Low complexity" evidence="1">
    <location>
        <begin position="52"/>
        <end position="94"/>
    </location>
</feature>
<feature type="compositionally biased region" description="Low complexity" evidence="1">
    <location>
        <begin position="272"/>
        <end position="292"/>
    </location>
</feature>
<name>A0A168JNS7_CORDF</name>
<feature type="compositionally biased region" description="Pro residues" evidence="1">
    <location>
        <begin position="241"/>
        <end position="254"/>
    </location>
</feature>
<organism evidence="2 3">
    <name type="scientific">Akanthomyces lecanii RCEF 1005</name>
    <dbReference type="NCBI Taxonomy" id="1081108"/>
    <lineage>
        <taxon>Eukaryota</taxon>
        <taxon>Fungi</taxon>
        <taxon>Dikarya</taxon>
        <taxon>Ascomycota</taxon>
        <taxon>Pezizomycotina</taxon>
        <taxon>Sordariomycetes</taxon>
        <taxon>Hypocreomycetidae</taxon>
        <taxon>Hypocreales</taxon>
        <taxon>Cordycipitaceae</taxon>
        <taxon>Akanthomyces</taxon>
        <taxon>Cordyceps confragosa</taxon>
    </lineage>
</organism>
<keyword evidence="3" id="KW-1185">Reference proteome</keyword>
<feature type="compositionally biased region" description="Low complexity" evidence="1">
    <location>
        <begin position="126"/>
        <end position="144"/>
    </location>
</feature>
<feature type="region of interest" description="Disordered" evidence="1">
    <location>
        <begin position="52"/>
        <end position="156"/>
    </location>
</feature>
<evidence type="ECO:0000256" key="1">
    <source>
        <dbReference type="SAM" id="MobiDB-lite"/>
    </source>
</evidence>
<comment type="caution">
    <text evidence="2">The sequence shown here is derived from an EMBL/GenBank/DDBJ whole genome shotgun (WGS) entry which is preliminary data.</text>
</comment>
<feature type="compositionally biased region" description="Low complexity" evidence="1">
    <location>
        <begin position="220"/>
        <end position="240"/>
    </location>
</feature>
<feature type="region of interest" description="Disordered" evidence="1">
    <location>
        <begin position="402"/>
        <end position="463"/>
    </location>
</feature>
<feature type="region of interest" description="Disordered" evidence="1">
    <location>
        <begin position="191"/>
        <end position="302"/>
    </location>
</feature>
<reference evidence="2 3" key="1">
    <citation type="journal article" date="2016" name="Genome Biol. Evol.">
        <title>Divergent and convergent evolution of fungal pathogenicity.</title>
        <authorList>
            <person name="Shang Y."/>
            <person name="Xiao G."/>
            <person name="Zheng P."/>
            <person name="Cen K."/>
            <person name="Zhan S."/>
            <person name="Wang C."/>
        </authorList>
    </citation>
    <scope>NUCLEOTIDE SEQUENCE [LARGE SCALE GENOMIC DNA]</scope>
    <source>
        <strain evidence="2 3">RCEF 1005</strain>
    </source>
</reference>
<accession>A0A168JNS7</accession>
<feature type="region of interest" description="Disordered" evidence="1">
    <location>
        <begin position="345"/>
        <end position="370"/>
    </location>
</feature>
<feature type="compositionally biased region" description="Pro residues" evidence="1">
    <location>
        <begin position="110"/>
        <end position="125"/>
    </location>
</feature>
<evidence type="ECO:0000313" key="3">
    <source>
        <dbReference type="Proteomes" id="UP000076881"/>
    </source>
</evidence>